<name>A0A8F5RHP4_SALDZ</name>
<gene>
    <name evidence="1" type="ORF">JMJ85_15545</name>
</gene>
<proteinExistence type="predicted"/>
<evidence type="ECO:0000313" key="1">
    <source>
        <dbReference type="EMBL" id="QXN82255.1"/>
    </source>
</evidence>
<accession>A0A8F5RHP4</accession>
<organism evidence="1">
    <name type="scientific">Salmonella diarizonae</name>
    <dbReference type="NCBI Taxonomy" id="59204"/>
    <lineage>
        <taxon>Bacteria</taxon>
        <taxon>Pseudomonadati</taxon>
        <taxon>Pseudomonadota</taxon>
        <taxon>Gammaproteobacteria</taxon>
        <taxon>Enterobacterales</taxon>
        <taxon>Enterobacteriaceae</taxon>
        <taxon>Salmonella</taxon>
    </lineage>
</organism>
<protein>
    <submittedName>
        <fullName evidence="1">Uncharacterized protein</fullName>
    </submittedName>
</protein>
<reference evidence="1" key="1">
    <citation type="submission" date="2021-07" db="EMBL/GenBank/DDBJ databases">
        <title>Whole-Genome Sequences of non-enterica strains of Salmonella enterica isolated from poultry houses.</title>
        <authorList>
            <person name="Lamas A."/>
            <person name="Regal P."/>
            <person name="Miranda J.M."/>
            <person name="Vazquez B."/>
            <person name="Cepeda A."/>
            <person name="Franco C.M."/>
        </authorList>
    </citation>
    <scope>NUCLEOTIDE SEQUENCE</scope>
    <source>
        <strain evidence="1">LHICA_D1</strain>
    </source>
</reference>
<dbReference type="EMBL" id="CP078142">
    <property type="protein sequence ID" value="QXN82255.1"/>
    <property type="molecule type" value="Genomic_DNA"/>
</dbReference>
<sequence length="46" mass="5217">MKKRAQNPLFGAFSLSYCELTEQLPPVIVEISKNKIIKIKTLNNVV</sequence>
<dbReference type="RefSeq" id="WP_174202398.1">
    <property type="nucleotide sequence ID" value="NZ_JAHQRS010000001.1"/>
</dbReference>
<dbReference type="AlphaFoldDB" id="A0A8F5RHP4"/>